<keyword evidence="2 4" id="KW-0238">DNA-binding</keyword>
<evidence type="ECO:0000256" key="1">
    <source>
        <dbReference type="ARBA" id="ARBA00023015"/>
    </source>
</evidence>
<dbReference type="Gene3D" id="1.10.357.10">
    <property type="entry name" value="Tetracycline Repressor, domain 2"/>
    <property type="match status" value="1"/>
</dbReference>
<dbReference type="PROSITE" id="PS50977">
    <property type="entry name" value="HTH_TETR_2"/>
    <property type="match status" value="1"/>
</dbReference>
<evidence type="ECO:0000256" key="4">
    <source>
        <dbReference type="PROSITE-ProRule" id="PRU00335"/>
    </source>
</evidence>
<dbReference type="Proteomes" id="UP001555826">
    <property type="component" value="Unassembled WGS sequence"/>
</dbReference>
<sequence>MSERERLLHLVAAHLLAHGVTSSTLRGLARAAGSNNRMLLYYFGSREQLVGEALQAVARDHFPGFEHAWSGLERGTGALRTDLQAVWDEIAAPHNLPFLRLFFEVFGQVTRQPGYSELMGDIAAWHRPAAARLRREGLPRGAAEALATELVALWRGLQMTLILTQDLRTVERVQRQALDAFCARALDHAGAGSRT</sequence>
<evidence type="ECO:0000256" key="2">
    <source>
        <dbReference type="ARBA" id="ARBA00023125"/>
    </source>
</evidence>
<keyword evidence="1" id="KW-0805">Transcription regulation</keyword>
<dbReference type="InterPro" id="IPR036271">
    <property type="entry name" value="Tet_transcr_reg_TetR-rel_C_sf"/>
</dbReference>
<comment type="caution">
    <text evidence="6">The sequence shown here is derived from an EMBL/GenBank/DDBJ whole genome shotgun (WGS) entry which is preliminary data.</text>
</comment>
<dbReference type="EMBL" id="JBFNQN010000002">
    <property type="protein sequence ID" value="MEW9263716.1"/>
    <property type="molecule type" value="Genomic_DNA"/>
</dbReference>
<evidence type="ECO:0000313" key="7">
    <source>
        <dbReference type="Proteomes" id="UP001555826"/>
    </source>
</evidence>
<dbReference type="RefSeq" id="WP_367636312.1">
    <property type="nucleotide sequence ID" value="NZ_JBFNQN010000002.1"/>
</dbReference>
<protein>
    <submittedName>
        <fullName evidence="6">TetR family transcriptional regulator</fullName>
    </submittedName>
</protein>
<keyword evidence="7" id="KW-1185">Reference proteome</keyword>
<organism evidence="6 7">
    <name type="scientific">Kineococcus endophyticus</name>
    <dbReference type="NCBI Taxonomy" id="1181883"/>
    <lineage>
        <taxon>Bacteria</taxon>
        <taxon>Bacillati</taxon>
        <taxon>Actinomycetota</taxon>
        <taxon>Actinomycetes</taxon>
        <taxon>Kineosporiales</taxon>
        <taxon>Kineosporiaceae</taxon>
        <taxon>Kineococcus</taxon>
    </lineage>
</organism>
<proteinExistence type="predicted"/>
<evidence type="ECO:0000256" key="3">
    <source>
        <dbReference type="ARBA" id="ARBA00023163"/>
    </source>
</evidence>
<dbReference type="InterPro" id="IPR050109">
    <property type="entry name" value="HTH-type_TetR-like_transc_reg"/>
</dbReference>
<dbReference type="SUPFAM" id="SSF48498">
    <property type="entry name" value="Tetracyclin repressor-like, C-terminal domain"/>
    <property type="match status" value="1"/>
</dbReference>
<feature type="DNA-binding region" description="H-T-H motif" evidence="4">
    <location>
        <begin position="24"/>
        <end position="43"/>
    </location>
</feature>
<accession>A0ABV3P271</accession>
<dbReference type="Pfam" id="PF00440">
    <property type="entry name" value="TetR_N"/>
    <property type="match status" value="1"/>
</dbReference>
<feature type="domain" description="HTH tetR-type" evidence="5">
    <location>
        <begin position="1"/>
        <end position="61"/>
    </location>
</feature>
<evidence type="ECO:0000259" key="5">
    <source>
        <dbReference type="PROSITE" id="PS50977"/>
    </source>
</evidence>
<dbReference type="PANTHER" id="PTHR30055:SF234">
    <property type="entry name" value="HTH-TYPE TRANSCRIPTIONAL REGULATOR BETI"/>
    <property type="match status" value="1"/>
</dbReference>
<dbReference type="SUPFAM" id="SSF46689">
    <property type="entry name" value="Homeodomain-like"/>
    <property type="match status" value="1"/>
</dbReference>
<dbReference type="PANTHER" id="PTHR30055">
    <property type="entry name" value="HTH-TYPE TRANSCRIPTIONAL REGULATOR RUTR"/>
    <property type="match status" value="1"/>
</dbReference>
<gene>
    <name evidence="6" type="ORF">AB1207_03060</name>
</gene>
<reference evidence="6 7" key="1">
    <citation type="submission" date="2024-07" db="EMBL/GenBank/DDBJ databases">
        <authorList>
            <person name="Thanompreechachai J."/>
            <person name="Duangmal K."/>
        </authorList>
    </citation>
    <scope>NUCLEOTIDE SEQUENCE [LARGE SCALE GENOMIC DNA]</scope>
    <source>
        <strain evidence="6 7">KCTC 19886</strain>
    </source>
</reference>
<evidence type="ECO:0000313" key="6">
    <source>
        <dbReference type="EMBL" id="MEW9263716.1"/>
    </source>
</evidence>
<name>A0ABV3P271_9ACTN</name>
<dbReference type="InterPro" id="IPR001647">
    <property type="entry name" value="HTH_TetR"/>
</dbReference>
<keyword evidence="3" id="KW-0804">Transcription</keyword>
<dbReference type="InterPro" id="IPR009057">
    <property type="entry name" value="Homeodomain-like_sf"/>
</dbReference>